<gene>
    <name evidence="1" type="ORF">EJF14_40111</name>
</gene>
<evidence type="ECO:0000313" key="2">
    <source>
        <dbReference type="Proteomes" id="UP000326582"/>
    </source>
</evidence>
<organism evidence="1 2">
    <name type="scientific">Clavispora lusitaniae</name>
    <name type="common">Candida lusitaniae</name>
    <dbReference type="NCBI Taxonomy" id="36911"/>
    <lineage>
        <taxon>Eukaryota</taxon>
        <taxon>Fungi</taxon>
        <taxon>Dikarya</taxon>
        <taxon>Ascomycota</taxon>
        <taxon>Saccharomycotina</taxon>
        <taxon>Pichiomycetes</taxon>
        <taxon>Metschnikowiaceae</taxon>
        <taxon>Clavispora</taxon>
    </lineage>
</organism>
<sequence length="266" mass="30525">MYSKNRPGARFPGKRKQNSAHATQNTPDVLLLENPKPPSSSTENVVDEAKVKQYLQKLSLPQEENPSACIKFVISVSESRKFTPELQDEWQKLFDISSISISEENPFSVDQIVTLHGNLRQVSCAALFFSFFLCSKVNNIVKTEPFTLKSSNYHLDVLIEASPLQMEKLASKFPAQSMDYSAYDNNLNLHMATLHGDFTSLFNSIVFIFQRFRYDKYLSANVEQYPITRAHDGDKLFQREEVNKEVLARNKNDLLQYIYTQAYLQS</sequence>
<reference evidence="2" key="1">
    <citation type="journal article" date="2019" name="MBio">
        <title>Comparative genomics for the elucidation of multidrug resistance (MDR) in Candida lusitaniae.</title>
        <authorList>
            <person name="Kannan A."/>
            <person name="Asner S.A."/>
            <person name="Trachsel E."/>
            <person name="Kelly S."/>
            <person name="Parker J."/>
            <person name="Sanglard D."/>
        </authorList>
    </citation>
    <scope>NUCLEOTIDE SEQUENCE [LARGE SCALE GENOMIC DNA]</scope>
    <source>
        <strain evidence="2">P1</strain>
    </source>
</reference>
<dbReference type="Proteomes" id="UP000326582">
    <property type="component" value="Chromosome 4"/>
</dbReference>
<evidence type="ECO:0000313" key="1">
    <source>
        <dbReference type="EMBL" id="QFZ28087.1"/>
    </source>
</evidence>
<keyword evidence="2" id="KW-1185">Reference proteome</keyword>
<protein>
    <submittedName>
        <fullName evidence="1">Uncharacterized protein</fullName>
    </submittedName>
</protein>
<proteinExistence type="predicted"/>
<accession>A0ACD0WLZ7</accession>
<name>A0ACD0WLZ7_CLALS</name>
<dbReference type="EMBL" id="CP038487">
    <property type="protein sequence ID" value="QFZ28087.1"/>
    <property type="molecule type" value="Genomic_DNA"/>
</dbReference>